<evidence type="ECO:0000313" key="3">
    <source>
        <dbReference type="EMBL" id="PJE67683.1"/>
    </source>
</evidence>
<feature type="compositionally biased region" description="Pro residues" evidence="1">
    <location>
        <begin position="122"/>
        <end position="141"/>
    </location>
</feature>
<organism evidence="3 4">
    <name type="scientific">Candidatus Shapirobacteria bacterium CG10_big_fil_rev_8_21_14_0_10_40_9</name>
    <dbReference type="NCBI Taxonomy" id="1974888"/>
    <lineage>
        <taxon>Bacteria</taxon>
        <taxon>Candidatus Shapironibacteriota</taxon>
    </lineage>
</organism>
<dbReference type="EMBL" id="PFEK01000020">
    <property type="protein sequence ID" value="PJE67683.1"/>
    <property type="molecule type" value="Genomic_DNA"/>
</dbReference>
<proteinExistence type="predicted"/>
<accession>A0A2M8L440</accession>
<feature type="chain" id="PRO_5014624234" description="Big-1 domain-containing protein" evidence="2">
    <location>
        <begin position="31"/>
        <end position="569"/>
    </location>
</feature>
<sequence length="569" mass="63383">MKKLLLKIKLWPSLVLFFLFAVYLPRPAYAQCVTNTFNFRVTDQNGNPLQGAFVPVYWKGKLFTYCSTDSSGQCYVCLSCATPCELSGDVEYQGYKGNYSGTYPDGALIEVVINIPAPVPSPSPTPSPYPSPGPSPTPGPYPSLTCNPSLPGDRDSRPYYNYNCDLCNLTNLKTLSCAESFTVHDNVSFYWWEGQKCSVVTPEEYWVETPWGGIVTINPSETTIPFVGKKGNEEEKLYLADYFEGTNEYYQNYGKYWLDWVNHAGVLRKLTPMEYQDKLKENMIENRIASPGPPQEGKVHDYKLKYIGRVCWDIPFLADALLAFAERLNLPVVGQPIEAIAKRGHYCLFEGSLLDNFSVEVVENAIRAFNLVSPIDIALRRTGSADTTLSSLAGHYPPDPSEENYLEKWNAWKESEWGRLWEVVPLVSREDTPGDINPYLGKRPNDTFTVLNPEAQIEKVPHVARLYEASQEVQKIMTPLWQTGGTAQKETGTIIASAGEKVLLAQAATGGIPCGCKVYYPSPDCSCMNRIKSDGEPECNAEQNLVGWCGYHLGRYGGCICGYANCQGP</sequence>
<gene>
    <name evidence="3" type="ORF">COU95_01075</name>
</gene>
<dbReference type="AlphaFoldDB" id="A0A2M8L440"/>
<comment type="caution">
    <text evidence="3">The sequence shown here is derived from an EMBL/GenBank/DDBJ whole genome shotgun (WGS) entry which is preliminary data.</text>
</comment>
<evidence type="ECO:0000256" key="1">
    <source>
        <dbReference type="SAM" id="MobiDB-lite"/>
    </source>
</evidence>
<reference evidence="4" key="1">
    <citation type="submission" date="2017-09" db="EMBL/GenBank/DDBJ databases">
        <title>Depth-based differentiation of microbial function through sediment-hosted aquifers and enrichment of novel symbionts in the deep terrestrial subsurface.</title>
        <authorList>
            <person name="Probst A.J."/>
            <person name="Ladd B."/>
            <person name="Jarett J.K."/>
            <person name="Geller-Mcgrath D.E."/>
            <person name="Sieber C.M.K."/>
            <person name="Emerson J.B."/>
            <person name="Anantharaman K."/>
            <person name="Thomas B.C."/>
            <person name="Malmstrom R."/>
            <person name="Stieglmeier M."/>
            <person name="Klingl A."/>
            <person name="Woyke T."/>
            <person name="Ryan C.M."/>
            <person name="Banfield J.F."/>
        </authorList>
    </citation>
    <scope>NUCLEOTIDE SEQUENCE [LARGE SCALE GENOMIC DNA]</scope>
</reference>
<evidence type="ECO:0000313" key="4">
    <source>
        <dbReference type="Proteomes" id="UP000231474"/>
    </source>
</evidence>
<feature type="signal peptide" evidence="2">
    <location>
        <begin position="1"/>
        <end position="30"/>
    </location>
</feature>
<keyword evidence="2" id="KW-0732">Signal</keyword>
<protein>
    <recommendedName>
        <fullName evidence="5">Big-1 domain-containing protein</fullName>
    </recommendedName>
</protein>
<evidence type="ECO:0008006" key="5">
    <source>
        <dbReference type="Google" id="ProtNLM"/>
    </source>
</evidence>
<evidence type="ECO:0000256" key="2">
    <source>
        <dbReference type="SAM" id="SignalP"/>
    </source>
</evidence>
<feature type="region of interest" description="Disordered" evidence="1">
    <location>
        <begin position="122"/>
        <end position="147"/>
    </location>
</feature>
<dbReference type="Proteomes" id="UP000231474">
    <property type="component" value="Unassembled WGS sequence"/>
</dbReference>
<feature type="non-terminal residue" evidence="3">
    <location>
        <position position="569"/>
    </location>
</feature>
<name>A0A2M8L440_9BACT</name>